<evidence type="ECO:0000256" key="1">
    <source>
        <dbReference type="SAM" id="MobiDB-lite"/>
    </source>
</evidence>
<organism evidence="2 3">
    <name type="scientific">Agrococcus pavilionensis RW1</name>
    <dbReference type="NCBI Taxonomy" id="1330458"/>
    <lineage>
        <taxon>Bacteria</taxon>
        <taxon>Bacillati</taxon>
        <taxon>Actinomycetota</taxon>
        <taxon>Actinomycetes</taxon>
        <taxon>Micrococcales</taxon>
        <taxon>Microbacteriaceae</taxon>
        <taxon>Agrococcus</taxon>
    </lineage>
</organism>
<comment type="caution">
    <text evidence="2">The sequence shown here is derived from an EMBL/GenBank/DDBJ whole genome shotgun (WGS) entry which is preliminary data.</text>
</comment>
<dbReference type="AlphaFoldDB" id="U1MXB6"/>
<sequence>MAGPGGAEQRIEARVAVVGRERRDASADGRADARRDEPPPLRDPADRAPEPAHGAIGGLGRLEHGRGELELRLQELVADARRRIGRAHLGDDLRRDVDGVEGRGVEQHDLLLDPEGAGRRSCRPRCRHGRDSRTRRSGAVVPDASLIP</sequence>
<dbReference type="Proteomes" id="UP000016462">
    <property type="component" value="Unassembled WGS sequence"/>
</dbReference>
<accession>U1MXB6</accession>
<name>U1MXB6_9MICO</name>
<feature type="region of interest" description="Disordered" evidence="1">
    <location>
        <begin position="108"/>
        <end position="148"/>
    </location>
</feature>
<reference evidence="2 3" key="1">
    <citation type="journal article" date="2013" name="Genome Announc.">
        <title>First draft genome sequence from a member of the genus agrococcus, isolated from modern microbialites.</title>
        <authorList>
            <person name="White R.A.III."/>
            <person name="Grassa C.J."/>
            <person name="Suttle C.A."/>
        </authorList>
    </citation>
    <scope>NUCLEOTIDE SEQUENCE [LARGE SCALE GENOMIC DNA]</scope>
    <source>
        <strain evidence="2 3">RW1</strain>
    </source>
</reference>
<proteinExistence type="predicted"/>
<evidence type="ECO:0000313" key="2">
    <source>
        <dbReference type="EMBL" id="ERG65220.1"/>
    </source>
</evidence>
<feature type="compositionally biased region" description="Basic and acidic residues" evidence="1">
    <location>
        <begin position="9"/>
        <end position="50"/>
    </location>
</feature>
<feature type="region of interest" description="Disordered" evidence="1">
    <location>
        <begin position="1"/>
        <end position="64"/>
    </location>
</feature>
<dbReference type="EMBL" id="ASHR01000007">
    <property type="protein sequence ID" value="ERG65220.1"/>
    <property type="molecule type" value="Genomic_DNA"/>
</dbReference>
<gene>
    <name evidence="2" type="ORF">L332_12320</name>
</gene>
<keyword evidence="3" id="KW-1185">Reference proteome</keyword>
<evidence type="ECO:0000313" key="3">
    <source>
        <dbReference type="Proteomes" id="UP000016462"/>
    </source>
</evidence>
<protein>
    <submittedName>
        <fullName evidence="2">Uncharacterized protein</fullName>
    </submittedName>
</protein>